<keyword evidence="1" id="KW-0812">Transmembrane</keyword>
<evidence type="ECO:0000313" key="4">
    <source>
        <dbReference type="Proteomes" id="UP001236507"/>
    </source>
</evidence>
<feature type="transmembrane region" description="Helical" evidence="1">
    <location>
        <begin position="71"/>
        <end position="89"/>
    </location>
</feature>
<dbReference type="InterPro" id="IPR050640">
    <property type="entry name" value="Bact_2-comp_sensor_kinase"/>
</dbReference>
<proteinExistence type="predicted"/>
<dbReference type="PANTHER" id="PTHR34220:SF7">
    <property type="entry name" value="SENSOR HISTIDINE KINASE YPDA"/>
    <property type="match status" value="1"/>
</dbReference>
<dbReference type="InterPro" id="IPR036890">
    <property type="entry name" value="HATPase_C_sf"/>
</dbReference>
<dbReference type="InterPro" id="IPR010559">
    <property type="entry name" value="Sig_transdc_His_kin_internal"/>
</dbReference>
<feature type="transmembrane region" description="Helical" evidence="1">
    <location>
        <begin position="7"/>
        <end position="27"/>
    </location>
</feature>
<reference evidence="3 4" key="1">
    <citation type="submission" date="2023-05" db="EMBL/GenBank/DDBJ databases">
        <title>Novel species of genus Flectobacillus isolated from stream in China.</title>
        <authorList>
            <person name="Lu H."/>
        </authorList>
    </citation>
    <scope>NUCLEOTIDE SEQUENCE [LARGE SCALE GENOMIC DNA]</scope>
    <source>
        <strain evidence="3 4">KCTC 42575</strain>
    </source>
</reference>
<evidence type="ECO:0000259" key="2">
    <source>
        <dbReference type="Pfam" id="PF06580"/>
    </source>
</evidence>
<comment type="caution">
    <text evidence="3">The sequence shown here is derived from an EMBL/GenBank/DDBJ whole genome shotgun (WGS) entry which is preliminary data.</text>
</comment>
<dbReference type="Pfam" id="PF06580">
    <property type="entry name" value="His_kinase"/>
    <property type="match status" value="1"/>
</dbReference>
<dbReference type="RefSeq" id="WP_283345432.1">
    <property type="nucleotide sequence ID" value="NZ_JASHIF010000014.1"/>
</dbReference>
<dbReference type="Proteomes" id="UP001236507">
    <property type="component" value="Unassembled WGS sequence"/>
</dbReference>
<dbReference type="SUPFAM" id="SSF55874">
    <property type="entry name" value="ATPase domain of HSP90 chaperone/DNA topoisomerase II/histidine kinase"/>
    <property type="match status" value="1"/>
</dbReference>
<dbReference type="Gene3D" id="3.30.565.10">
    <property type="entry name" value="Histidine kinase-like ATPase, C-terminal domain"/>
    <property type="match status" value="1"/>
</dbReference>
<keyword evidence="1" id="KW-1133">Transmembrane helix</keyword>
<feature type="domain" description="Signal transduction histidine kinase internal region" evidence="2">
    <location>
        <begin position="157"/>
        <end position="235"/>
    </location>
</feature>
<name>A0ABT6YBL2_9BACT</name>
<evidence type="ECO:0000256" key="1">
    <source>
        <dbReference type="SAM" id="Phobius"/>
    </source>
</evidence>
<feature type="transmembrane region" description="Helical" evidence="1">
    <location>
        <begin position="109"/>
        <end position="132"/>
    </location>
</feature>
<accession>A0ABT6YBL2</accession>
<dbReference type="GO" id="GO:0016301">
    <property type="term" value="F:kinase activity"/>
    <property type="evidence" value="ECO:0007669"/>
    <property type="project" value="UniProtKB-KW"/>
</dbReference>
<dbReference type="PANTHER" id="PTHR34220">
    <property type="entry name" value="SENSOR HISTIDINE KINASE YPDA"/>
    <property type="match status" value="1"/>
</dbReference>
<keyword evidence="4" id="KW-1185">Reference proteome</keyword>
<gene>
    <name evidence="3" type="ORF">QM524_16645</name>
</gene>
<sequence>MPRIKLYWTLQIVGWLAWLANEALIYVNSFGWSIDWFISADLNIAFAIFLTHNFRKVIKKYGWVEMPIRQVVPRILGSVVLMSMMMASINIPLDGYILREREHADFWSIFFFIQFSFSFMKPLMIWTLFYYASHYFERKSEIEVEKVRLESSIRETESKVLRAQMNPHFMFNALNSIRALILEEPEKAQKAVTQLSNILRSSLLADRRKTVSLSEELRTVEDYLALEKIRYEDRLQIRKNVYPETLTCQVPPMLLQTLVENAIKHGVSKPVKGGFVSIETKLVDSKVVIEISNTGVLETTESGGFGLENTAHRLELLFGADAKFKIYQASKDVVTAEITVPIPSQVVENKDNPFAKITHIVRG</sequence>
<keyword evidence="3" id="KW-0418">Kinase</keyword>
<keyword evidence="3" id="KW-0808">Transferase</keyword>
<feature type="transmembrane region" description="Helical" evidence="1">
    <location>
        <begin position="33"/>
        <end position="50"/>
    </location>
</feature>
<evidence type="ECO:0000313" key="3">
    <source>
        <dbReference type="EMBL" id="MDI9860847.1"/>
    </source>
</evidence>
<keyword evidence="1" id="KW-0472">Membrane</keyword>
<protein>
    <submittedName>
        <fullName evidence="3">Histidine kinase</fullName>
    </submittedName>
</protein>
<dbReference type="EMBL" id="JASHIF010000014">
    <property type="protein sequence ID" value="MDI9860847.1"/>
    <property type="molecule type" value="Genomic_DNA"/>
</dbReference>
<organism evidence="3 4">
    <name type="scientific">Flectobacillus roseus</name>
    <dbReference type="NCBI Taxonomy" id="502259"/>
    <lineage>
        <taxon>Bacteria</taxon>
        <taxon>Pseudomonadati</taxon>
        <taxon>Bacteroidota</taxon>
        <taxon>Cytophagia</taxon>
        <taxon>Cytophagales</taxon>
        <taxon>Flectobacillaceae</taxon>
        <taxon>Flectobacillus</taxon>
    </lineage>
</organism>